<dbReference type="EMBL" id="BAAANN010000009">
    <property type="protein sequence ID" value="GAA1955880.1"/>
    <property type="molecule type" value="Genomic_DNA"/>
</dbReference>
<dbReference type="Proteomes" id="UP001501116">
    <property type="component" value="Unassembled WGS sequence"/>
</dbReference>
<dbReference type="PROSITE" id="PS50801">
    <property type="entry name" value="STAS"/>
    <property type="match status" value="1"/>
</dbReference>
<reference evidence="4 5" key="1">
    <citation type="journal article" date="2019" name="Int. J. Syst. Evol. Microbiol.">
        <title>The Global Catalogue of Microorganisms (GCM) 10K type strain sequencing project: providing services to taxonomists for standard genome sequencing and annotation.</title>
        <authorList>
            <consortium name="The Broad Institute Genomics Platform"/>
            <consortium name="The Broad Institute Genome Sequencing Center for Infectious Disease"/>
            <person name="Wu L."/>
            <person name="Ma J."/>
        </authorList>
    </citation>
    <scope>NUCLEOTIDE SEQUENCE [LARGE SCALE GENOMIC DNA]</scope>
    <source>
        <strain evidence="4 5">JCM 14545</strain>
    </source>
</reference>
<evidence type="ECO:0000256" key="2">
    <source>
        <dbReference type="RuleBase" id="RU003749"/>
    </source>
</evidence>
<dbReference type="PANTHER" id="PTHR33495">
    <property type="entry name" value="ANTI-SIGMA FACTOR ANTAGONIST TM_1081-RELATED-RELATED"/>
    <property type="match status" value="1"/>
</dbReference>
<protein>
    <recommendedName>
        <fullName evidence="2">Anti-sigma factor antagonist</fullName>
    </recommendedName>
</protein>
<evidence type="ECO:0000259" key="3">
    <source>
        <dbReference type="PROSITE" id="PS50801"/>
    </source>
</evidence>
<name>A0ABN2QP12_9PSEU</name>
<dbReference type="Pfam" id="PF01740">
    <property type="entry name" value="STAS"/>
    <property type="match status" value="1"/>
</dbReference>
<gene>
    <name evidence="4" type="ORF">GCM10009754_27090</name>
</gene>
<dbReference type="InterPro" id="IPR002645">
    <property type="entry name" value="STAS_dom"/>
</dbReference>
<proteinExistence type="inferred from homology"/>
<dbReference type="InterPro" id="IPR003658">
    <property type="entry name" value="Anti-sigma_ant"/>
</dbReference>
<evidence type="ECO:0000256" key="1">
    <source>
        <dbReference type="ARBA" id="ARBA00009013"/>
    </source>
</evidence>
<dbReference type="InterPro" id="IPR036513">
    <property type="entry name" value="STAS_dom_sf"/>
</dbReference>
<feature type="domain" description="STAS" evidence="3">
    <location>
        <begin position="14"/>
        <end position="116"/>
    </location>
</feature>
<comment type="similarity">
    <text evidence="1 2">Belongs to the anti-sigma-factor antagonist family.</text>
</comment>
<dbReference type="CDD" id="cd07043">
    <property type="entry name" value="STAS_anti-anti-sigma_factors"/>
    <property type="match status" value="1"/>
</dbReference>
<comment type="caution">
    <text evidence="4">The sequence shown here is derived from an EMBL/GenBank/DDBJ whole genome shotgun (WGS) entry which is preliminary data.</text>
</comment>
<dbReference type="NCBIfam" id="TIGR00377">
    <property type="entry name" value="ant_ant_sig"/>
    <property type="match status" value="1"/>
</dbReference>
<evidence type="ECO:0000313" key="4">
    <source>
        <dbReference type="EMBL" id="GAA1955880.1"/>
    </source>
</evidence>
<dbReference type="RefSeq" id="WP_344417441.1">
    <property type="nucleotide sequence ID" value="NZ_BAAANN010000009.1"/>
</dbReference>
<dbReference type="PANTHER" id="PTHR33495:SF2">
    <property type="entry name" value="ANTI-SIGMA FACTOR ANTAGONIST TM_1081-RELATED"/>
    <property type="match status" value="1"/>
</dbReference>
<dbReference type="SUPFAM" id="SSF52091">
    <property type="entry name" value="SpoIIaa-like"/>
    <property type="match status" value="1"/>
</dbReference>
<sequence length="116" mass="12329">MEIPLPRLPDGHGLSVTESHHDGRTVLTVVGEVDAMTVAALRAHLDRVATSDLVVDLSRVGFLSCAGLQALVEVRGRGVAVSVVITEHIVWRVFEATGLASLFEVHAELDSVGAPR</sequence>
<dbReference type="Gene3D" id="3.30.750.24">
    <property type="entry name" value="STAS domain"/>
    <property type="match status" value="1"/>
</dbReference>
<keyword evidence="5" id="KW-1185">Reference proteome</keyword>
<evidence type="ECO:0000313" key="5">
    <source>
        <dbReference type="Proteomes" id="UP001501116"/>
    </source>
</evidence>
<accession>A0ABN2QP12</accession>
<organism evidence="4 5">
    <name type="scientific">Amycolatopsis minnesotensis</name>
    <dbReference type="NCBI Taxonomy" id="337894"/>
    <lineage>
        <taxon>Bacteria</taxon>
        <taxon>Bacillati</taxon>
        <taxon>Actinomycetota</taxon>
        <taxon>Actinomycetes</taxon>
        <taxon>Pseudonocardiales</taxon>
        <taxon>Pseudonocardiaceae</taxon>
        <taxon>Amycolatopsis</taxon>
    </lineage>
</organism>